<feature type="compositionally biased region" description="Polar residues" evidence="1">
    <location>
        <begin position="439"/>
        <end position="459"/>
    </location>
</feature>
<dbReference type="InterPro" id="IPR040091">
    <property type="entry name" value="LRRC56"/>
</dbReference>
<reference evidence="2 3" key="1">
    <citation type="journal article" date="2019" name="Sci. Rep.">
        <title>Nanopore sequencing improves the draft genome of the human pathogenic amoeba Naegleria fowleri.</title>
        <authorList>
            <person name="Liechti N."/>
            <person name="Schurch N."/>
            <person name="Bruggmann R."/>
            <person name="Wittwer M."/>
        </authorList>
    </citation>
    <scope>NUCLEOTIDE SEQUENCE [LARGE SCALE GENOMIC DNA]</scope>
    <source>
        <strain evidence="2 3">ATCC 30894</strain>
    </source>
</reference>
<dbReference type="PROSITE" id="PS51450">
    <property type="entry name" value="LRR"/>
    <property type="match status" value="2"/>
</dbReference>
<dbReference type="PANTHER" id="PTHR22708:SF0">
    <property type="entry name" value="LEUCINE-RICH REPEAT-CONTAINING PROTEIN 56"/>
    <property type="match status" value="1"/>
</dbReference>
<accession>A0A6A5BLH4</accession>
<dbReference type="VEuPathDB" id="AmoebaDB:NfTy_009060"/>
<dbReference type="InterPro" id="IPR001611">
    <property type="entry name" value="Leu-rich_rpt"/>
</dbReference>
<dbReference type="OMA" id="ADNNMIR"/>
<dbReference type="SUPFAM" id="SSF52058">
    <property type="entry name" value="L domain-like"/>
    <property type="match status" value="1"/>
</dbReference>
<proteinExistence type="predicted"/>
<dbReference type="VEuPathDB" id="AmoebaDB:FDP41_007136"/>
<feature type="region of interest" description="Disordered" evidence="1">
    <location>
        <begin position="88"/>
        <end position="120"/>
    </location>
</feature>
<feature type="region of interest" description="Disordered" evidence="1">
    <location>
        <begin position="30"/>
        <end position="73"/>
    </location>
</feature>
<comment type="caution">
    <text evidence="2">The sequence shown here is derived from an EMBL/GenBank/DDBJ whole genome shotgun (WGS) entry which is preliminary data.</text>
</comment>
<keyword evidence="3" id="KW-1185">Reference proteome</keyword>
<dbReference type="AlphaFoldDB" id="A0A6A5BLH4"/>
<dbReference type="RefSeq" id="XP_044558462.1">
    <property type="nucleotide sequence ID" value="XM_044710848.1"/>
</dbReference>
<evidence type="ECO:0000256" key="1">
    <source>
        <dbReference type="SAM" id="MobiDB-lite"/>
    </source>
</evidence>
<dbReference type="EMBL" id="VFQX01000058">
    <property type="protein sequence ID" value="KAF0973749.1"/>
    <property type="molecule type" value="Genomic_DNA"/>
</dbReference>
<dbReference type="Pfam" id="PF14580">
    <property type="entry name" value="LRR_9"/>
    <property type="match status" value="1"/>
</dbReference>
<dbReference type="PANTHER" id="PTHR22708">
    <property type="entry name" value="LEUCINE-RICH REPEAT-CONTAINING PROTEIN 56"/>
    <property type="match status" value="1"/>
</dbReference>
<dbReference type="GeneID" id="68114354"/>
<evidence type="ECO:0000313" key="2">
    <source>
        <dbReference type="EMBL" id="KAF0973749.1"/>
    </source>
</evidence>
<dbReference type="Proteomes" id="UP000444721">
    <property type="component" value="Unassembled WGS sequence"/>
</dbReference>
<dbReference type="OrthoDB" id="676979at2759"/>
<gene>
    <name evidence="2" type="ORF">FDP41_007136</name>
</gene>
<dbReference type="Gene3D" id="3.80.10.10">
    <property type="entry name" value="Ribonuclease Inhibitor"/>
    <property type="match status" value="1"/>
</dbReference>
<dbReference type="InterPro" id="IPR032675">
    <property type="entry name" value="LRR_dom_sf"/>
</dbReference>
<organism evidence="2 3">
    <name type="scientific">Naegleria fowleri</name>
    <name type="common">Brain eating amoeba</name>
    <dbReference type="NCBI Taxonomy" id="5763"/>
    <lineage>
        <taxon>Eukaryota</taxon>
        <taxon>Discoba</taxon>
        <taxon>Heterolobosea</taxon>
        <taxon>Tetramitia</taxon>
        <taxon>Eutetramitia</taxon>
        <taxon>Vahlkampfiidae</taxon>
        <taxon>Naegleria</taxon>
    </lineage>
</organism>
<feature type="compositionally biased region" description="Polar residues" evidence="1">
    <location>
        <begin position="44"/>
        <end position="53"/>
    </location>
</feature>
<feature type="region of interest" description="Disordered" evidence="1">
    <location>
        <begin position="428"/>
        <end position="484"/>
    </location>
</feature>
<evidence type="ECO:0008006" key="4">
    <source>
        <dbReference type="Google" id="ProtNLM"/>
    </source>
</evidence>
<protein>
    <recommendedName>
        <fullName evidence="4">U2A'/phosphoprotein 32 family A C-terminal domain-containing protein</fullName>
    </recommendedName>
</protein>
<name>A0A6A5BLH4_NAEFO</name>
<feature type="compositionally biased region" description="Polar residues" evidence="1">
    <location>
        <begin position="466"/>
        <end position="484"/>
    </location>
</feature>
<sequence length="639" mass="72005">MSMSASSSFTRNKFLQRAIPINVDIDDEELKTSQSKLLKPMASFPQNEVQSNSKHNHKLSRHGQSSLSSMPKKSKKIVFYDEGKIVSGKSRTSSRESNSSLEDDERNSSLFSSSSEDDEAFIRAQEQARVEYRRADEEELKPTPSASLPLGLNLHENNCFDIPSSGFDELFLDPNLMALEEYLSEAKLRAATGENNLHNVKHLEIIVNTTNNSLGDIGDKLCNLEELKLNGSTIPSIRDLGTSLRNIRILWLSRCGIKELDGISTFSKLRELYLSFNDIDDISDLAGMEELEILDLEGNNIDDESQLVYLQDCRKLTSLTLSGNPMLVKLSGAKYRSVVRETLPTLEYLDDLSLYDDSVRGGVSPIKKEEAMPSLEDLESEFEMLKKSIKLTKVESLDEGLSENPLILTISTRLYNPADNNMIRNITPTTPRLDGDRPQSASFFHRPSTSSSLARSMTRSRMGMRPSTSQGRPITAMSLSQSRPMTASSMMLNRPMTASSEKQPQNIPFTILQSKKDENEDASSHLTFKATDVFCGNIAKGLKKKKKEEPLFLAHEGYVELDILAEVQKHKLNTLDEPNEELEEFLNEVYDGVDVEILDDERTIKKEKKKKPKAESCVPLYDDIIFNEDHQPKLRKNKR</sequence>
<evidence type="ECO:0000313" key="3">
    <source>
        <dbReference type="Proteomes" id="UP000444721"/>
    </source>
</evidence>
<dbReference type="VEuPathDB" id="AmoebaDB:NF0075920"/>